<keyword evidence="1" id="KW-0472">Membrane</keyword>
<keyword evidence="1" id="KW-1133">Transmembrane helix</keyword>
<feature type="transmembrane region" description="Helical" evidence="1">
    <location>
        <begin position="90"/>
        <end position="107"/>
    </location>
</feature>
<name>A0A6C0QRG9_9BACL</name>
<feature type="transmembrane region" description="Helical" evidence="1">
    <location>
        <begin position="65"/>
        <end position="84"/>
    </location>
</feature>
<dbReference type="AlphaFoldDB" id="A0A6C0QRG9"/>
<evidence type="ECO:0000313" key="3">
    <source>
        <dbReference type="Proteomes" id="UP000464330"/>
    </source>
</evidence>
<gene>
    <name evidence="2" type="ORF">ERICV_02192</name>
</gene>
<evidence type="ECO:0000313" key="2">
    <source>
        <dbReference type="EMBL" id="QHZ51339.1"/>
    </source>
</evidence>
<dbReference type="EMBL" id="CP019717">
    <property type="protein sequence ID" value="QHZ51339.1"/>
    <property type="molecule type" value="Genomic_DNA"/>
</dbReference>
<proteinExistence type="predicted"/>
<organism evidence="2 3">
    <name type="scientific">Paenibacillus larvae subsp. larvae</name>
    <dbReference type="NCBI Taxonomy" id="147375"/>
    <lineage>
        <taxon>Bacteria</taxon>
        <taxon>Bacillati</taxon>
        <taxon>Bacillota</taxon>
        <taxon>Bacilli</taxon>
        <taxon>Bacillales</taxon>
        <taxon>Paenibacillaceae</taxon>
        <taxon>Paenibacillus</taxon>
    </lineage>
</organism>
<sequence length="115" mass="12353">MAILYYASIALLLLGKRENTYDDGYAIKIEKEQFNMNIEISDVVIVAVIVGFVEMAKGMGLPVRLAPVLSVILGIIAGVVYFPGDVKTSVMFGIVFGLTSCGLYSAGKSAVKKEQ</sequence>
<evidence type="ECO:0000256" key="1">
    <source>
        <dbReference type="SAM" id="Phobius"/>
    </source>
</evidence>
<keyword evidence="1" id="KW-0812">Transmembrane</keyword>
<dbReference type="Proteomes" id="UP000464330">
    <property type="component" value="Chromosome"/>
</dbReference>
<reference evidence="2 3" key="1">
    <citation type="journal article" date="2020" name="Int. J. Med. Microbiol.">
        <title>Discovery of Paenibacillus larvae ERIC V: Phenotypic and genomic comparison to genotypes ERIC I-IV reveal different inventories of virulence factors which correlate with epidemiological prevalences of American Foulbrood.</title>
        <authorList>
            <person name="Beims H."/>
            <person name="Bunk B."/>
            <person name="Erler S."/>
            <person name="Mohr K.I."/>
            <person name="Sproer C."/>
            <person name="Pradella S."/>
            <person name="Gunther G."/>
            <person name="Rohde M."/>
            <person name="von der Ohe W."/>
            <person name="Steinert M."/>
        </authorList>
    </citation>
    <scope>NUCLEOTIDE SEQUENCE [LARGE SCALE GENOMIC DNA]</scope>
    <source>
        <strain evidence="2">Eric_V</strain>
    </source>
</reference>
<accession>A0A6C0QRG9</accession>
<dbReference type="RefSeq" id="WP_023483967.1">
    <property type="nucleotide sequence ID" value="NZ_CP019651.1"/>
</dbReference>
<protein>
    <submittedName>
        <fullName evidence="2">Uncharacterized protein</fullName>
    </submittedName>
</protein>